<protein>
    <submittedName>
        <fullName evidence="1">Uncharacterized protein</fullName>
    </submittedName>
</protein>
<dbReference type="STRING" id="361041.VW35_00985"/>
<dbReference type="Proteomes" id="UP000033514">
    <property type="component" value="Unassembled WGS sequence"/>
</dbReference>
<evidence type="ECO:0000313" key="1">
    <source>
        <dbReference type="EMBL" id="KKB80815.1"/>
    </source>
</evidence>
<keyword evidence="2" id="KW-1185">Reference proteome</keyword>
<dbReference type="RefSeq" id="WP_046141168.1">
    <property type="nucleotide sequence ID" value="NZ_LAJG01000005.1"/>
</dbReference>
<gene>
    <name evidence="1" type="ORF">VW35_00985</name>
</gene>
<comment type="caution">
    <text evidence="1">The sequence shown here is derived from an EMBL/GenBank/DDBJ whole genome shotgun (WGS) entry which is preliminary data.</text>
</comment>
<reference evidence="1 2" key="1">
    <citation type="submission" date="2015-03" db="EMBL/GenBank/DDBJ databases">
        <authorList>
            <person name="Hassan Y.I."/>
            <person name="Lepp D."/>
            <person name="Zhou T."/>
        </authorList>
    </citation>
    <scope>NUCLEOTIDE SEQUENCE [LARGE SCALE GENOMIC DNA]</scope>
    <source>
        <strain evidence="1 2">GH2-10</strain>
    </source>
</reference>
<proteinExistence type="predicted"/>
<dbReference type="AlphaFoldDB" id="A0A0F5LEU6"/>
<organism evidence="1 2">
    <name type="scientific">Devosia soli</name>
    <dbReference type="NCBI Taxonomy" id="361041"/>
    <lineage>
        <taxon>Bacteria</taxon>
        <taxon>Pseudomonadati</taxon>
        <taxon>Pseudomonadota</taxon>
        <taxon>Alphaproteobacteria</taxon>
        <taxon>Hyphomicrobiales</taxon>
        <taxon>Devosiaceae</taxon>
        <taxon>Devosia</taxon>
    </lineage>
</organism>
<dbReference type="PATRIC" id="fig|361041.3.peg.3585"/>
<accession>A0A0F5LEU6</accession>
<sequence>MNDTRKIVTSYVNPPIPTRQFDWCAHYDGDEEAGGYGYGATEVEAIQDFIDNRDEGDALSNSERTDG</sequence>
<evidence type="ECO:0000313" key="2">
    <source>
        <dbReference type="Proteomes" id="UP000033514"/>
    </source>
</evidence>
<name>A0A0F5LEU6_9HYPH</name>
<dbReference type="EMBL" id="LAJG01000005">
    <property type="protein sequence ID" value="KKB80815.1"/>
    <property type="molecule type" value="Genomic_DNA"/>
</dbReference>